<proteinExistence type="predicted"/>
<comment type="caution">
    <text evidence="2">The sequence shown here is derived from an EMBL/GenBank/DDBJ whole genome shotgun (WGS) entry which is preliminary data.</text>
</comment>
<evidence type="ECO:0000313" key="2">
    <source>
        <dbReference type="EMBL" id="GCC37753.1"/>
    </source>
</evidence>
<dbReference type="AlphaFoldDB" id="A0A401T501"/>
<keyword evidence="3" id="KW-1185">Reference proteome</keyword>
<gene>
    <name evidence="2" type="ORF">chiPu_0016259</name>
</gene>
<evidence type="ECO:0000313" key="3">
    <source>
        <dbReference type="Proteomes" id="UP000287033"/>
    </source>
</evidence>
<name>A0A401T501_CHIPU</name>
<dbReference type="Proteomes" id="UP000287033">
    <property type="component" value="Unassembled WGS sequence"/>
</dbReference>
<accession>A0A401T501</accession>
<sequence>MEQAFTWNLGIHKQTCPLQGWSPGQVATYGTESLRRLPVRFLPNCFPIALRLRQSHVVRPAKLEHPSRYSHVHRSRTQKWNCKLKQISPGENGFTFFHQKEFRITVRKHDRMFAAVYVRKCNKAPVGHELMADGKQGSSSNHSAAEPRAKVVPRY</sequence>
<protein>
    <submittedName>
        <fullName evidence="2">Uncharacterized protein</fullName>
    </submittedName>
</protein>
<feature type="region of interest" description="Disordered" evidence="1">
    <location>
        <begin position="130"/>
        <end position="155"/>
    </location>
</feature>
<reference evidence="2 3" key="1">
    <citation type="journal article" date="2018" name="Nat. Ecol. Evol.">
        <title>Shark genomes provide insights into elasmobranch evolution and the origin of vertebrates.</title>
        <authorList>
            <person name="Hara Y"/>
            <person name="Yamaguchi K"/>
            <person name="Onimaru K"/>
            <person name="Kadota M"/>
            <person name="Koyanagi M"/>
            <person name="Keeley SD"/>
            <person name="Tatsumi K"/>
            <person name="Tanaka K"/>
            <person name="Motone F"/>
            <person name="Kageyama Y"/>
            <person name="Nozu R"/>
            <person name="Adachi N"/>
            <person name="Nishimura O"/>
            <person name="Nakagawa R"/>
            <person name="Tanegashima C"/>
            <person name="Kiyatake I"/>
            <person name="Matsumoto R"/>
            <person name="Murakumo K"/>
            <person name="Nishida K"/>
            <person name="Terakita A"/>
            <person name="Kuratani S"/>
            <person name="Sato K"/>
            <person name="Hyodo S Kuraku.S."/>
        </authorList>
    </citation>
    <scope>NUCLEOTIDE SEQUENCE [LARGE SCALE GENOMIC DNA]</scope>
</reference>
<dbReference type="EMBL" id="BEZZ01001051">
    <property type="protein sequence ID" value="GCC37753.1"/>
    <property type="molecule type" value="Genomic_DNA"/>
</dbReference>
<organism evidence="2 3">
    <name type="scientific">Chiloscyllium punctatum</name>
    <name type="common">Brownbanded bambooshark</name>
    <name type="synonym">Hemiscyllium punctatum</name>
    <dbReference type="NCBI Taxonomy" id="137246"/>
    <lineage>
        <taxon>Eukaryota</taxon>
        <taxon>Metazoa</taxon>
        <taxon>Chordata</taxon>
        <taxon>Craniata</taxon>
        <taxon>Vertebrata</taxon>
        <taxon>Chondrichthyes</taxon>
        <taxon>Elasmobranchii</taxon>
        <taxon>Galeomorphii</taxon>
        <taxon>Galeoidea</taxon>
        <taxon>Orectolobiformes</taxon>
        <taxon>Hemiscylliidae</taxon>
        <taxon>Chiloscyllium</taxon>
    </lineage>
</organism>
<evidence type="ECO:0000256" key="1">
    <source>
        <dbReference type="SAM" id="MobiDB-lite"/>
    </source>
</evidence>